<feature type="domain" description="N-acetyltransferase" evidence="1">
    <location>
        <begin position="32"/>
        <end position="97"/>
    </location>
</feature>
<reference evidence="2" key="1">
    <citation type="journal article" date="2015" name="Nature">
        <title>Complex archaea that bridge the gap between prokaryotes and eukaryotes.</title>
        <authorList>
            <person name="Spang A."/>
            <person name="Saw J.H."/>
            <person name="Jorgensen S.L."/>
            <person name="Zaremba-Niedzwiedzka K."/>
            <person name="Martijn J."/>
            <person name="Lind A.E."/>
            <person name="van Eijk R."/>
            <person name="Schleper C."/>
            <person name="Guy L."/>
            <person name="Ettema T.J."/>
        </authorList>
    </citation>
    <scope>NUCLEOTIDE SEQUENCE</scope>
</reference>
<dbReference type="GO" id="GO:0016747">
    <property type="term" value="F:acyltransferase activity, transferring groups other than amino-acyl groups"/>
    <property type="evidence" value="ECO:0007669"/>
    <property type="project" value="InterPro"/>
</dbReference>
<accession>A0A0F9E294</accession>
<feature type="non-terminal residue" evidence="2">
    <location>
        <position position="97"/>
    </location>
</feature>
<dbReference type="Gene3D" id="3.40.630.30">
    <property type="match status" value="1"/>
</dbReference>
<evidence type="ECO:0000313" key="2">
    <source>
        <dbReference type="EMBL" id="KKL24041.1"/>
    </source>
</evidence>
<evidence type="ECO:0000259" key="1">
    <source>
        <dbReference type="PROSITE" id="PS51186"/>
    </source>
</evidence>
<protein>
    <recommendedName>
        <fullName evidence="1">N-acetyltransferase domain-containing protein</fullName>
    </recommendedName>
</protein>
<organism evidence="2">
    <name type="scientific">marine sediment metagenome</name>
    <dbReference type="NCBI Taxonomy" id="412755"/>
    <lineage>
        <taxon>unclassified sequences</taxon>
        <taxon>metagenomes</taxon>
        <taxon>ecological metagenomes</taxon>
    </lineage>
</organism>
<dbReference type="CDD" id="cd04301">
    <property type="entry name" value="NAT_SF"/>
    <property type="match status" value="1"/>
</dbReference>
<sequence>MESKALVCLLKVLPCNGTTRITARDPETNKSIGFLTYRGNFLQNLAVKPEAQRRGIGALLVDEVEQQMSDAGFDEVNLSIEVGNTEAERFWASHGYT</sequence>
<dbReference type="InterPro" id="IPR016181">
    <property type="entry name" value="Acyl_CoA_acyltransferase"/>
</dbReference>
<dbReference type="Pfam" id="PF00583">
    <property type="entry name" value="Acetyltransf_1"/>
    <property type="match status" value="1"/>
</dbReference>
<gene>
    <name evidence="2" type="ORF">LCGC14_2419340</name>
</gene>
<name>A0A0F9E294_9ZZZZ</name>
<dbReference type="EMBL" id="LAZR01036743">
    <property type="protein sequence ID" value="KKL24041.1"/>
    <property type="molecule type" value="Genomic_DNA"/>
</dbReference>
<comment type="caution">
    <text evidence="2">The sequence shown here is derived from an EMBL/GenBank/DDBJ whole genome shotgun (WGS) entry which is preliminary data.</text>
</comment>
<dbReference type="AlphaFoldDB" id="A0A0F9E294"/>
<dbReference type="PROSITE" id="PS51186">
    <property type="entry name" value="GNAT"/>
    <property type="match status" value="1"/>
</dbReference>
<dbReference type="SUPFAM" id="SSF55729">
    <property type="entry name" value="Acyl-CoA N-acyltransferases (Nat)"/>
    <property type="match status" value="1"/>
</dbReference>
<proteinExistence type="predicted"/>
<dbReference type="InterPro" id="IPR000182">
    <property type="entry name" value="GNAT_dom"/>
</dbReference>